<dbReference type="InterPro" id="IPR010982">
    <property type="entry name" value="Lambda_DNA-bd_dom_sf"/>
</dbReference>
<dbReference type="InterPro" id="IPR011051">
    <property type="entry name" value="RmlC_Cupin_sf"/>
</dbReference>
<evidence type="ECO:0000256" key="3">
    <source>
        <dbReference type="ARBA" id="ARBA00023163"/>
    </source>
</evidence>
<dbReference type="Proteomes" id="UP001589814">
    <property type="component" value="Unassembled WGS sequence"/>
</dbReference>
<protein>
    <submittedName>
        <fullName evidence="5">Helix-turn-helix domain-containing protein</fullName>
    </submittedName>
</protein>
<dbReference type="Pfam" id="PF01381">
    <property type="entry name" value="HTH_3"/>
    <property type="match status" value="1"/>
</dbReference>
<name>A0ABV6G4A5_9GAMM</name>
<dbReference type="CDD" id="cd00093">
    <property type="entry name" value="HTH_XRE"/>
    <property type="match status" value="1"/>
</dbReference>
<comment type="caution">
    <text evidence="5">The sequence shown here is derived from an EMBL/GenBank/DDBJ whole genome shotgun (WGS) entry which is preliminary data.</text>
</comment>
<keyword evidence="2" id="KW-0238">DNA-binding</keyword>
<gene>
    <name evidence="5" type="ORF">ACFFHW_07600</name>
</gene>
<evidence type="ECO:0000256" key="2">
    <source>
        <dbReference type="ARBA" id="ARBA00023125"/>
    </source>
</evidence>
<sequence length="190" mass="20897">MHTNGNSHAERPSVLVHVATNLRKLRQRASLSQQALAESADVSRRMLVNIESGDVNVSLNVLDRLAEVLGVQLYALVQPPESEDSARIEQLVWAGRHADSRGILLASKPAHQEVELSSWWMASGDRYDSEPNPPGWHDMVVVIAGELTLMIDGEARRVVAGDFHVVASDQPISYCNEGAAPLHFVRNVLH</sequence>
<reference evidence="5 6" key="1">
    <citation type="submission" date="2024-09" db="EMBL/GenBank/DDBJ databases">
        <authorList>
            <person name="Sun Q."/>
            <person name="Mori K."/>
        </authorList>
    </citation>
    <scope>NUCLEOTIDE SEQUENCE [LARGE SCALE GENOMIC DNA]</scope>
    <source>
        <strain evidence="5 6">CCM 7415</strain>
    </source>
</reference>
<keyword evidence="6" id="KW-1185">Reference proteome</keyword>
<evidence type="ECO:0000259" key="4">
    <source>
        <dbReference type="PROSITE" id="PS50943"/>
    </source>
</evidence>
<dbReference type="EMBL" id="JBHLVX010000025">
    <property type="protein sequence ID" value="MFC0267852.1"/>
    <property type="molecule type" value="Genomic_DNA"/>
</dbReference>
<dbReference type="InterPro" id="IPR050807">
    <property type="entry name" value="TransReg_Diox_bact_type"/>
</dbReference>
<organism evidence="5 6">
    <name type="scientific">Kushneria aurantia</name>
    <dbReference type="NCBI Taxonomy" id="504092"/>
    <lineage>
        <taxon>Bacteria</taxon>
        <taxon>Pseudomonadati</taxon>
        <taxon>Pseudomonadota</taxon>
        <taxon>Gammaproteobacteria</taxon>
        <taxon>Oceanospirillales</taxon>
        <taxon>Halomonadaceae</taxon>
        <taxon>Kushneria</taxon>
    </lineage>
</organism>
<dbReference type="PANTHER" id="PTHR46797">
    <property type="entry name" value="HTH-TYPE TRANSCRIPTIONAL REGULATOR"/>
    <property type="match status" value="1"/>
</dbReference>
<dbReference type="SUPFAM" id="SSF51182">
    <property type="entry name" value="RmlC-like cupins"/>
    <property type="match status" value="1"/>
</dbReference>
<dbReference type="InterPro" id="IPR001387">
    <property type="entry name" value="Cro/C1-type_HTH"/>
</dbReference>
<evidence type="ECO:0000313" key="6">
    <source>
        <dbReference type="Proteomes" id="UP001589814"/>
    </source>
</evidence>
<accession>A0ABV6G4A5</accession>
<proteinExistence type="predicted"/>
<keyword evidence="3" id="KW-0804">Transcription</keyword>
<dbReference type="SUPFAM" id="SSF47413">
    <property type="entry name" value="lambda repressor-like DNA-binding domains"/>
    <property type="match status" value="1"/>
</dbReference>
<dbReference type="Gene3D" id="2.60.120.10">
    <property type="entry name" value="Jelly Rolls"/>
    <property type="match status" value="1"/>
</dbReference>
<feature type="domain" description="HTH cro/C1-type" evidence="4">
    <location>
        <begin position="22"/>
        <end position="76"/>
    </location>
</feature>
<dbReference type="InterPro" id="IPR014710">
    <property type="entry name" value="RmlC-like_jellyroll"/>
</dbReference>
<dbReference type="PANTHER" id="PTHR46797:SF23">
    <property type="entry name" value="HTH-TYPE TRANSCRIPTIONAL REGULATOR SUTR"/>
    <property type="match status" value="1"/>
</dbReference>
<dbReference type="PROSITE" id="PS50943">
    <property type="entry name" value="HTH_CROC1"/>
    <property type="match status" value="1"/>
</dbReference>
<dbReference type="Gene3D" id="1.10.260.40">
    <property type="entry name" value="lambda repressor-like DNA-binding domains"/>
    <property type="match status" value="1"/>
</dbReference>
<dbReference type="RefSeq" id="WP_019952812.1">
    <property type="nucleotide sequence ID" value="NZ_JBHLVX010000025.1"/>
</dbReference>
<keyword evidence="1" id="KW-0805">Transcription regulation</keyword>
<evidence type="ECO:0000256" key="1">
    <source>
        <dbReference type="ARBA" id="ARBA00023015"/>
    </source>
</evidence>
<dbReference type="SMART" id="SM00530">
    <property type="entry name" value="HTH_XRE"/>
    <property type="match status" value="1"/>
</dbReference>
<evidence type="ECO:0000313" key="5">
    <source>
        <dbReference type="EMBL" id="MFC0267852.1"/>
    </source>
</evidence>